<organism evidence="2 3">
    <name type="scientific">Sulfurimonas aquatica</name>
    <dbReference type="NCBI Taxonomy" id="2672570"/>
    <lineage>
        <taxon>Bacteria</taxon>
        <taxon>Pseudomonadati</taxon>
        <taxon>Campylobacterota</taxon>
        <taxon>Epsilonproteobacteria</taxon>
        <taxon>Campylobacterales</taxon>
        <taxon>Sulfurimonadaceae</taxon>
        <taxon>Sulfurimonas</taxon>
    </lineage>
</organism>
<feature type="compositionally biased region" description="Basic residues" evidence="1">
    <location>
        <begin position="229"/>
        <end position="239"/>
    </location>
</feature>
<name>A0A975B0H9_9BACT</name>
<proteinExistence type="predicted"/>
<dbReference type="RefSeq" id="WP_207560806.1">
    <property type="nucleotide sequence ID" value="NZ_CP046072.1"/>
</dbReference>
<reference evidence="2" key="1">
    <citation type="submission" date="2019-11" db="EMBL/GenBank/DDBJ databases">
        <authorList>
            <person name="Kojima H."/>
        </authorList>
    </citation>
    <scope>NUCLEOTIDE SEQUENCE</scope>
    <source>
        <strain evidence="2">H1576</strain>
    </source>
</reference>
<evidence type="ECO:0000313" key="3">
    <source>
        <dbReference type="Proteomes" id="UP000671852"/>
    </source>
</evidence>
<sequence length="250" mass="28584">MSSNQIAIKPNNHRVYQCPNDKKMDLLNDIIAQDKKLDILVVTSGNAQDIIDKLDNKEIKVMEDKDLVKDKELSCQYLISYDLPIKAIVYMARISKATQQANILLDQSEQRDLHQIEMLLGRAIKQEVVEGYEYPVVEKVERPHVKKLSKEEITEIAKKRHEDATVEKKPKSDKPKREGDDKWAKKKKDPNKFLGKDENGKAIFSGKSGERNHGYDGKPKERYTAPTKVGKKISIKARKPKEESSEPSDS</sequence>
<dbReference type="EMBL" id="CP046072">
    <property type="protein sequence ID" value="QSZ41989.1"/>
    <property type="molecule type" value="Genomic_DNA"/>
</dbReference>
<gene>
    <name evidence="2" type="ORF">GJV85_07660</name>
</gene>
<feature type="region of interest" description="Disordered" evidence="1">
    <location>
        <begin position="159"/>
        <end position="250"/>
    </location>
</feature>
<dbReference type="AlphaFoldDB" id="A0A975B0H9"/>
<keyword evidence="3" id="KW-1185">Reference proteome</keyword>
<feature type="compositionally biased region" description="Basic and acidic residues" evidence="1">
    <location>
        <begin position="208"/>
        <end position="223"/>
    </location>
</feature>
<reference evidence="2" key="2">
    <citation type="submission" date="2021-04" db="EMBL/GenBank/DDBJ databases">
        <title>Isolation and characterization of a novel species of the genus Sulfurimonas.</title>
        <authorList>
            <person name="Fukui M."/>
        </authorList>
    </citation>
    <scope>NUCLEOTIDE SEQUENCE</scope>
    <source>
        <strain evidence="2">H1576</strain>
    </source>
</reference>
<evidence type="ECO:0000256" key="1">
    <source>
        <dbReference type="SAM" id="MobiDB-lite"/>
    </source>
</evidence>
<dbReference type="Proteomes" id="UP000671852">
    <property type="component" value="Chromosome"/>
</dbReference>
<evidence type="ECO:0000313" key="2">
    <source>
        <dbReference type="EMBL" id="QSZ41989.1"/>
    </source>
</evidence>
<dbReference type="KEGG" id="saqt:GJV85_07660"/>
<accession>A0A975B0H9</accession>
<feature type="compositionally biased region" description="Basic and acidic residues" evidence="1">
    <location>
        <begin position="159"/>
        <end position="183"/>
    </location>
</feature>
<protein>
    <submittedName>
        <fullName evidence="2">Uncharacterized protein</fullName>
    </submittedName>
</protein>
<feature type="compositionally biased region" description="Basic and acidic residues" evidence="1">
    <location>
        <begin position="190"/>
        <end position="200"/>
    </location>
</feature>